<comment type="pathway">
    <text evidence="2">Protein modification; protein ubiquitination.</text>
</comment>
<evidence type="ECO:0000256" key="1">
    <source>
        <dbReference type="ARBA" id="ARBA00000900"/>
    </source>
</evidence>
<evidence type="ECO:0000259" key="12">
    <source>
        <dbReference type="PROSITE" id="PS50089"/>
    </source>
</evidence>
<dbReference type="InterPro" id="IPR049548">
    <property type="entry name" value="Sina-like_RING"/>
</dbReference>
<feature type="domain" description="SIAH-type" evidence="13">
    <location>
        <begin position="76"/>
        <end position="134"/>
    </location>
</feature>
<dbReference type="Gene3D" id="3.30.40.10">
    <property type="entry name" value="Zinc/RING finger domain, C3HC4 (zinc finger)"/>
    <property type="match status" value="2"/>
</dbReference>
<dbReference type="GO" id="GO:0016567">
    <property type="term" value="P:protein ubiquitination"/>
    <property type="evidence" value="ECO:0007669"/>
    <property type="project" value="UniProtKB-UniPathway"/>
</dbReference>
<feature type="compositionally biased region" description="Acidic residues" evidence="11">
    <location>
        <begin position="255"/>
        <end position="293"/>
    </location>
</feature>
<evidence type="ECO:0000256" key="9">
    <source>
        <dbReference type="ARBA" id="ARBA00022833"/>
    </source>
</evidence>
<dbReference type="HOGENOM" id="CLU_040603_4_1_1"/>
<dbReference type="PROSITE" id="PS51081">
    <property type="entry name" value="ZF_SIAH"/>
    <property type="match status" value="1"/>
</dbReference>
<evidence type="ECO:0000256" key="11">
    <source>
        <dbReference type="SAM" id="MobiDB-lite"/>
    </source>
</evidence>
<dbReference type="Pfam" id="PF21362">
    <property type="entry name" value="Sina_RING"/>
    <property type="match status" value="1"/>
</dbReference>
<dbReference type="InterPro" id="IPR052088">
    <property type="entry name" value="E3_ubiquitin-ligase_SINA"/>
</dbReference>
<dbReference type="InterPro" id="IPR013083">
    <property type="entry name" value="Znf_RING/FYVE/PHD"/>
</dbReference>
<dbReference type="InterPro" id="IPR013010">
    <property type="entry name" value="Znf_SIAH"/>
</dbReference>
<accession>A0A0D9UW90</accession>
<dbReference type="Proteomes" id="UP000032180">
    <property type="component" value="Chromosome 1"/>
</dbReference>
<evidence type="ECO:0000313" key="14">
    <source>
        <dbReference type="EnsemblPlants" id="LPERR01G01490.1"/>
    </source>
</evidence>
<keyword evidence="6" id="KW-0479">Metal-binding</keyword>
<evidence type="ECO:0000256" key="2">
    <source>
        <dbReference type="ARBA" id="ARBA00004906"/>
    </source>
</evidence>
<dbReference type="SUPFAM" id="SSF48371">
    <property type="entry name" value="ARM repeat"/>
    <property type="match status" value="1"/>
</dbReference>
<dbReference type="CDD" id="cd16571">
    <property type="entry name" value="RING-HC_SIAHs"/>
    <property type="match status" value="1"/>
</dbReference>
<evidence type="ECO:0000256" key="10">
    <source>
        <dbReference type="PROSITE-ProRule" id="PRU00455"/>
    </source>
</evidence>
<sequence length="293" mass="33140">MSRKSMVNSADKKQDVAMGMDVLDCTVCYEPFKPPILQCSVGHFICSSCRNKLKKCPQCSRTSFERCFGMERVVESVLVPCSYAVYGCTKQITYFNKKSHEQACSHGPCFCPENNCSFHGSMETLWKHFTVQHKWPCTVFKYYKQFNLSVKPGVHILRADNGQLFMMNTVPVEPVGHGVSLVCVQANTPASRFGCNVLFSSFKDHHQISTLDSVRCSSLSEGLPKDYFCIVPKAPSGGDDVLLRITIDTELLNLLDDEQEEDDTEQEEEEEDGESEEDEDEDEEEDDEEEVDD</sequence>
<dbReference type="InterPro" id="IPR001841">
    <property type="entry name" value="Znf_RING"/>
</dbReference>
<dbReference type="UniPathway" id="UPA00143"/>
<dbReference type="GO" id="GO:0061630">
    <property type="term" value="F:ubiquitin protein ligase activity"/>
    <property type="evidence" value="ECO:0007669"/>
    <property type="project" value="UniProtKB-EC"/>
</dbReference>
<dbReference type="GO" id="GO:0005737">
    <property type="term" value="C:cytoplasm"/>
    <property type="evidence" value="ECO:0007669"/>
    <property type="project" value="TreeGrafter"/>
</dbReference>
<evidence type="ECO:0000259" key="13">
    <source>
        <dbReference type="PROSITE" id="PS51081"/>
    </source>
</evidence>
<evidence type="ECO:0000256" key="3">
    <source>
        <dbReference type="ARBA" id="ARBA00009119"/>
    </source>
</evidence>
<evidence type="ECO:0000256" key="6">
    <source>
        <dbReference type="ARBA" id="ARBA00022723"/>
    </source>
</evidence>
<feature type="domain" description="RING-type" evidence="12">
    <location>
        <begin position="25"/>
        <end position="60"/>
    </location>
</feature>
<dbReference type="Pfam" id="PF21361">
    <property type="entry name" value="Sina_ZnF"/>
    <property type="match status" value="1"/>
</dbReference>
<evidence type="ECO:0000256" key="4">
    <source>
        <dbReference type="ARBA" id="ARBA00012483"/>
    </source>
</evidence>
<dbReference type="STRING" id="77586.A0A0D9UW90"/>
<dbReference type="InterPro" id="IPR016024">
    <property type="entry name" value="ARM-type_fold"/>
</dbReference>
<dbReference type="SUPFAM" id="SSF49599">
    <property type="entry name" value="TRAF domain-like"/>
    <property type="match status" value="1"/>
</dbReference>
<reference evidence="14 15" key="1">
    <citation type="submission" date="2012-08" db="EMBL/GenBank/DDBJ databases">
        <title>Oryza genome evolution.</title>
        <authorList>
            <person name="Wing R.A."/>
        </authorList>
    </citation>
    <scope>NUCLEOTIDE SEQUENCE</scope>
</reference>
<dbReference type="EnsemblPlants" id="LPERR01G01490.1">
    <property type="protein sequence ID" value="LPERR01G01490.1"/>
    <property type="gene ID" value="LPERR01G01490"/>
</dbReference>
<comment type="catalytic activity">
    <reaction evidence="1">
        <text>S-ubiquitinyl-[E2 ubiquitin-conjugating enzyme]-L-cysteine + [acceptor protein]-L-lysine = [E2 ubiquitin-conjugating enzyme]-L-cysteine + N(6)-ubiquitinyl-[acceptor protein]-L-lysine.</text>
        <dbReference type="EC" id="2.3.2.27"/>
    </reaction>
</comment>
<organism evidence="14 15">
    <name type="scientific">Leersia perrieri</name>
    <dbReference type="NCBI Taxonomy" id="77586"/>
    <lineage>
        <taxon>Eukaryota</taxon>
        <taxon>Viridiplantae</taxon>
        <taxon>Streptophyta</taxon>
        <taxon>Embryophyta</taxon>
        <taxon>Tracheophyta</taxon>
        <taxon>Spermatophyta</taxon>
        <taxon>Magnoliopsida</taxon>
        <taxon>Liliopsida</taxon>
        <taxon>Poales</taxon>
        <taxon>Poaceae</taxon>
        <taxon>BOP clade</taxon>
        <taxon>Oryzoideae</taxon>
        <taxon>Oryzeae</taxon>
        <taxon>Oryzinae</taxon>
        <taxon>Leersia</taxon>
    </lineage>
</organism>
<dbReference type="eggNOG" id="KOG3002">
    <property type="taxonomic scope" value="Eukaryota"/>
</dbReference>
<comment type="similarity">
    <text evidence="3">Belongs to the SINA (Seven in absentia) family.</text>
</comment>
<reference evidence="14" key="3">
    <citation type="submission" date="2015-04" db="UniProtKB">
        <authorList>
            <consortium name="EnsemblPlants"/>
        </authorList>
    </citation>
    <scope>IDENTIFICATION</scope>
</reference>
<dbReference type="AlphaFoldDB" id="A0A0D9UW90"/>
<keyword evidence="5" id="KW-0808">Transferase</keyword>
<evidence type="ECO:0000256" key="7">
    <source>
        <dbReference type="ARBA" id="ARBA00022771"/>
    </source>
</evidence>
<evidence type="ECO:0000256" key="8">
    <source>
        <dbReference type="ARBA" id="ARBA00022786"/>
    </source>
</evidence>
<proteinExistence type="inferred from homology"/>
<keyword evidence="7 10" id="KW-0863">Zinc-finger</keyword>
<reference evidence="15" key="2">
    <citation type="submission" date="2013-12" db="EMBL/GenBank/DDBJ databases">
        <authorList>
            <person name="Yu Y."/>
            <person name="Lee S."/>
            <person name="de Baynast K."/>
            <person name="Wissotski M."/>
            <person name="Liu L."/>
            <person name="Talag J."/>
            <person name="Goicoechea J."/>
            <person name="Angelova A."/>
            <person name="Jetty R."/>
            <person name="Kudrna D."/>
            <person name="Golser W."/>
            <person name="Rivera L."/>
            <person name="Zhang J."/>
            <person name="Wing R."/>
        </authorList>
    </citation>
    <scope>NUCLEOTIDE SEQUENCE</scope>
</reference>
<dbReference type="GO" id="GO:0008270">
    <property type="term" value="F:zinc ion binding"/>
    <property type="evidence" value="ECO:0007669"/>
    <property type="project" value="UniProtKB-KW"/>
</dbReference>
<dbReference type="EC" id="2.3.2.27" evidence="4"/>
<keyword evidence="15" id="KW-1185">Reference proteome</keyword>
<evidence type="ECO:0000256" key="5">
    <source>
        <dbReference type="ARBA" id="ARBA00022679"/>
    </source>
</evidence>
<dbReference type="PANTHER" id="PTHR10315:SF83">
    <property type="entry name" value="RING-TYPE E3 UBIQUITIN TRANSFERASE"/>
    <property type="match status" value="1"/>
</dbReference>
<feature type="region of interest" description="Disordered" evidence="11">
    <location>
        <begin position="253"/>
        <end position="293"/>
    </location>
</feature>
<dbReference type="PANTHER" id="PTHR10315">
    <property type="entry name" value="E3 UBIQUITIN PROTEIN LIGASE SIAH"/>
    <property type="match status" value="1"/>
</dbReference>
<name>A0A0D9UW90_9ORYZ</name>
<keyword evidence="9" id="KW-0862">Zinc</keyword>
<dbReference type="PROSITE" id="PS50089">
    <property type="entry name" value="ZF_RING_2"/>
    <property type="match status" value="1"/>
</dbReference>
<keyword evidence="8" id="KW-0833">Ubl conjugation pathway</keyword>
<dbReference type="Gramene" id="LPERR01G01490.1">
    <property type="protein sequence ID" value="LPERR01G01490.1"/>
    <property type="gene ID" value="LPERR01G01490"/>
</dbReference>
<evidence type="ECO:0000313" key="15">
    <source>
        <dbReference type="Proteomes" id="UP000032180"/>
    </source>
</evidence>
<protein>
    <recommendedName>
        <fullName evidence="4">RING-type E3 ubiquitin transferase</fullName>
        <ecNumber evidence="4">2.3.2.27</ecNumber>
    </recommendedName>
</protein>